<sequence length="120" mass="14350">MLAKRREDDMAKARILETLLQSKRTSEKIDHVLNENLEFLQEITNKFSMKKILMIVPPPYSKMTSSDTSDETREFEYCPNKRTVNINHNLNKHRNNAFIKKKSAPRLIFRIRLIRWFILT</sequence>
<reference evidence="1" key="1">
    <citation type="submission" date="2020-05" db="EMBL/GenBank/DDBJ databases">
        <authorList>
            <person name="Rincon C."/>
            <person name="Sanders R I."/>
            <person name="Robbins C."/>
            <person name="Chaturvedi A."/>
        </authorList>
    </citation>
    <scope>NUCLEOTIDE SEQUENCE</scope>
    <source>
        <strain evidence="1">CHB12</strain>
    </source>
</reference>
<dbReference type="AlphaFoldDB" id="A0A916E653"/>
<comment type="caution">
    <text evidence="1">The sequence shown here is derived from an EMBL/GenBank/DDBJ whole genome shotgun (WGS) entry which is preliminary data.</text>
</comment>
<protein>
    <submittedName>
        <fullName evidence="1">Uncharacterized protein</fullName>
    </submittedName>
</protein>
<dbReference type="OrthoDB" id="10320628at2759"/>
<dbReference type="VEuPathDB" id="FungiDB:RhiirFUN_023655"/>
<proteinExistence type="predicted"/>
<dbReference type="EMBL" id="CAGKOT010000011">
    <property type="protein sequence ID" value="CAB5357671.1"/>
    <property type="molecule type" value="Genomic_DNA"/>
</dbReference>
<name>A0A916E653_9GLOM</name>
<gene>
    <name evidence="1" type="ORF">CHRIB12_LOCUS6989</name>
</gene>
<organism evidence="1 2">
    <name type="scientific">Rhizophagus irregularis</name>
    <dbReference type="NCBI Taxonomy" id="588596"/>
    <lineage>
        <taxon>Eukaryota</taxon>
        <taxon>Fungi</taxon>
        <taxon>Fungi incertae sedis</taxon>
        <taxon>Mucoromycota</taxon>
        <taxon>Glomeromycotina</taxon>
        <taxon>Glomeromycetes</taxon>
        <taxon>Glomerales</taxon>
        <taxon>Glomeraceae</taxon>
        <taxon>Rhizophagus</taxon>
    </lineage>
</organism>
<evidence type="ECO:0000313" key="2">
    <source>
        <dbReference type="Proteomes" id="UP000684084"/>
    </source>
</evidence>
<evidence type="ECO:0000313" key="1">
    <source>
        <dbReference type="EMBL" id="CAB5357671.1"/>
    </source>
</evidence>
<accession>A0A916E653</accession>
<dbReference type="Proteomes" id="UP000684084">
    <property type="component" value="Unassembled WGS sequence"/>
</dbReference>